<name>A0A0B3C4S6_9PSED</name>
<dbReference type="Proteomes" id="UP000186079">
    <property type="component" value="Unassembled WGS sequence"/>
</dbReference>
<feature type="compositionally biased region" description="Basic and acidic residues" evidence="1">
    <location>
        <begin position="1"/>
        <end position="13"/>
    </location>
</feature>
<protein>
    <submittedName>
        <fullName evidence="2">Uncharacterized protein</fullName>
    </submittedName>
</protein>
<dbReference type="RefSeq" id="WP_027590129.1">
    <property type="nucleotide sequence ID" value="NZ_FMUP01000005.1"/>
</dbReference>
<dbReference type="EMBL" id="JTAK01000001">
    <property type="protein sequence ID" value="KHO66512.1"/>
    <property type="molecule type" value="Genomic_DNA"/>
</dbReference>
<reference evidence="3 5" key="2">
    <citation type="submission" date="2017-01" db="EMBL/GenBank/DDBJ databases">
        <authorList>
            <person name="Mah S.A."/>
            <person name="Swanson W.J."/>
            <person name="Moy G.W."/>
            <person name="Vacquier V.D."/>
        </authorList>
    </citation>
    <scope>NUCLEOTIDE SEQUENCE [LARGE SCALE GENOMIC DNA]</scope>
    <source>
        <strain evidence="3 5">ATCC 29606</strain>
    </source>
</reference>
<dbReference type="AlphaFoldDB" id="A0A0B3C4S6"/>
<keyword evidence="4" id="KW-1185">Reference proteome</keyword>
<dbReference type="EMBL" id="FTMC01000022">
    <property type="protein sequence ID" value="SIR40495.1"/>
    <property type="molecule type" value="Genomic_DNA"/>
</dbReference>
<proteinExistence type="predicted"/>
<evidence type="ECO:0000313" key="4">
    <source>
        <dbReference type="Proteomes" id="UP000030980"/>
    </source>
</evidence>
<sequence length="76" mass="8640">MSSAERQSHDTPAQKRPSRSHKAEPTLRASALFALRVYNSHILEGLLDEHIRAVMHARTEEQIREVIALADGLLRR</sequence>
<evidence type="ECO:0000313" key="5">
    <source>
        <dbReference type="Proteomes" id="UP000186079"/>
    </source>
</evidence>
<reference evidence="2 4" key="1">
    <citation type="submission" date="2014-11" db="EMBL/GenBank/DDBJ databases">
        <title>Genome sequence of Pseudomonas tuomuerensis JCM 14085.</title>
        <authorList>
            <person name="Shin S.-K."/>
            <person name="Yi H."/>
        </authorList>
    </citation>
    <scope>NUCLEOTIDE SEQUENCE [LARGE SCALE GENOMIC DNA]</scope>
    <source>
        <strain evidence="2 4">JCM 14085</strain>
    </source>
</reference>
<organism evidence="2 4">
    <name type="scientific">Pseudomonas flexibilis</name>
    <dbReference type="NCBI Taxonomy" id="706570"/>
    <lineage>
        <taxon>Bacteria</taxon>
        <taxon>Pseudomonadati</taxon>
        <taxon>Pseudomonadota</taxon>
        <taxon>Gammaproteobacteria</taxon>
        <taxon>Pseudomonadales</taxon>
        <taxon>Pseudomonadaceae</taxon>
        <taxon>Pseudomonas</taxon>
    </lineage>
</organism>
<dbReference type="Proteomes" id="UP000030980">
    <property type="component" value="Unassembled WGS sequence"/>
</dbReference>
<dbReference type="PATRIC" id="fig|706570.3.peg.3298"/>
<feature type="region of interest" description="Disordered" evidence="1">
    <location>
        <begin position="1"/>
        <end position="25"/>
    </location>
</feature>
<accession>A0A0B3C4S6</accession>
<dbReference type="OrthoDB" id="6904630at2"/>
<evidence type="ECO:0000256" key="1">
    <source>
        <dbReference type="SAM" id="MobiDB-lite"/>
    </source>
</evidence>
<gene>
    <name evidence="2" type="ORF">PT85_02835</name>
    <name evidence="3" type="ORF">SAMN05421672_12238</name>
</gene>
<accession>A0A0B2CZP3</accession>
<evidence type="ECO:0000313" key="3">
    <source>
        <dbReference type="EMBL" id="SIR40495.1"/>
    </source>
</evidence>
<evidence type="ECO:0000313" key="2">
    <source>
        <dbReference type="EMBL" id="KHO66512.1"/>
    </source>
</evidence>